<feature type="region of interest" description="Disordered" evidence="1">
    <location>
        <begin position="265"/>
        <end position="287"/>
    </location>
</feature>
<evidence type="ECO:0000256" key="2">
    <source>
        <dbReference type="SAM" id="SignalP"/>
    </source>
</evidence>
<dbReference type="Gene3D" id="3.40.710.10">
    <property type="entry name" value="DD-peptidase/beta-lactamase superfamily"/>
    <property type="match status" value="1"/>
</dbReference>
<reference evidence="4" key="1">
    <citation type="submission" date="2016-10" db="EMBL/GenBank/DDBJ databases">
        <authorList>
            <person name="Varghese N."/>
            <person name="Submissions S."/>
        </authorList>
    </citation>
    <scope>NUCLEOTIDE SEQUENCE [LARGE SCALE GENOMIC DNA]</scope>
    <source>
        <strain evidence="4">DSM 20524</strain>
    </source>
</reference>
<organism evidence="3 4">
    <name type="scientific">Corynebacterium cystitidis DSM 20524</name>
    <dbReference type="NCBI Taxonomy" id="1121357"/>
    <lineage>
        <taxon>Bacteria</taxon>
        <taxon>Bacillati</taxon>
        <taxon>Actinomycetota</taxon>
        <taxon>Actinomycetes</taxon>
        <taxon>Mycobacteriales</taxon>
        <taxon>Corynebacteriaceae</taxon>
        <taxon>Corynebacterium</taxon>
    </lineage>
</organism>
<name>A0A1H9VVL3_9CORY</name>
<dbReference type="PROSITE" id="PS51257">
    <property type="entry name" value="PROKAR_LIPOPROTEIN"/>
    <property type="match status" value="1"/>
</dbReference>
<dbReference type="Proteomes" id="UP000198929">
    <property type="component" value="Unassembled WGS sequence"/>
</dbReference>
<protein>
    <recommendedName>
        <fullName evidence="5">Beta-lactamase enzyme family protein</fullName>
    </recommendedName>
</protein>
<evidence type="ECO:0000256" key="1">
    <source>
        <dbReference type="SAM" id="MobiDB-lite"/>
    </source>
</evidence>
<dbReference type="EMBL" id="FOGQ01000014">
    <property type="protein sequence ID" value="SES25333.1"/>
    <property type="molecule type" value="Genomic_DNA"/>
</dbReference>
<feature type="chain" id="PRO_5011565799" description="Beta-lactamase enzyme family protein" evidence="2">
    <location>
        <begin position="26"/>
        <end position="287"/>
    </location>
</feature>
<gene>
    <name evidence="3" type="ORF">SAMN05661109_02401</name>
</gene>
<keyword evidence="4" id="KW-1185">Reference proteome</keyword>
<evidence type="ECO:0000313" key="3">
    <source>
        <dbReference type="EMBL" id="SES25333.1"/>
    </source>
</evidence>
<evidence type="ECO:0000313" key="4">
    <source>
        <dbReference type="Proteomes" id="UP000198929"/>
    </source>
</evidence>
<keyword evidence="2" id="KW-0732">Signal</keyword>
<evidence type="ECO:0008006" key="5">
    <source>
        <dbReference type="Google" id="ProtNLM"/>
    </source>
</evidence>
<dbReference type="STRING" id="1121357.SAMN05661109_02401"/>
<sequence length="287" mass="30781">MLGFRIGALAVAVSAATLLTSCSSADGGRSLAAGDAFPRTTVVADSSSPGSNNSLTSTRGTKTSLASLDLDDAVANLEDEYDVEIGVALYTPKTQYFAGSLKTLPAWSTIKVPLTLVAEAHCDINERSRENLIRASLEWSDNDAAWRLFKCEGISEEQARSKIENVIARASPGVEVPDAYGMTDWTFKDQAKFGYYLSRLPENVLTVDAMYEVVEEQRWGLGEIDDAAFKGGWSDDDDGSFHSRQFGFVELDGTVYGIALGARSESGSEKDSQDALSDLATELGTVG</sequence>
<dbReference type="AlphaFoldDB" id="A0A1H9VVL3"/>
<dbReference type="SUPFAM" id="SSF56601">
    <property type="entry name" value="beta-lactamase/transpeptidase-like"/>
    <property type="match status" value="1"/>
</dbReference>
<proteinExistence type="predicted"/>
<dbReference type="InterPro" id="IPR012338">
    <property type="entry name" value="Beta-lactam/transpept-like"/>
</dbReference>
<feature type="signal peptide" evidence="2">
    <location>
        <begin position="1"/>
        <end position="25"/>
    </location>
</feature>
<dbReference type="RefSeq" id="WP_231910041.1">
    <property type="nucleotide sequence ID" value="NZ_CP047199.1"/>
</dbReference>
<accession>A0A1H9VVL3</accession>